<keyword evidence="1" id="KW-0175">Coiled coil</keyword>
<name>A0A9P1DSD1_9DINO</name>
<comment type="caution">
    <text evidence="3">The sequence shown here is derived from an EMBL/GenBank/DDBJ whole genome shotgun (WGS) entry which is preliminary data.</text>
</comment>
<dbReference type="Proteomes" id="UP001152797">
    <property type="component" value="Unassembled WGS sequence"/>
</dbReference>
<reference evidence="4" key="2">
    <citation type="submission" date="2024-04" db="EMBL/GenBank/DDBJ databases">
        <authorList>
            <person name="Chen Y."/>
            <person name="Shah S."/>
            <person name="Dougan E. K."/>
            <person name="Thang M."/>
            <person name="Chan C."/>
        </authorList>
    </citation>
    <scope>NUCLEOTIDE SEQUENCE [LARGE SCALE GENOMIC DNA]</scope>
</reference>
<keyword evidence="5" id="KW-1185">Reference proteome</keyword>
<dbReference type="EMBL" id="CAMXCT020006112">
    <property type="protein sequence ID" value="CAL1167313.1"/>
    <property type="molecule type" value="Genomic_DNA"/>
</dbReference>
<feature type="region of interest" description="Disordered" evidence="2">
    <location>
        <begin position="1"/>
        <end position="21"/>
    </location>
</feature>
<feature type="region of interest" description="Disordered" evidence="2">
    <location>
        <begin position="61"/>
        <end position="102"/>
    </location>
</feature>
<feature type="coiled-coil region" evidence="1">
    <location>
        <begin position="268"/>
        <end position="302"/>
    </location>
</feature>
<evidence type="ECO:0000313" key="3">
    <source>
        <dbReference type="EMBL" id="CAI4013938.1"/>
    </source>
</evidence>
<dbReference type="EMBL" id="CAMXCT010006112">
    <property type="protein sequence ID" value="CAI4013938.1"/>
    <property type="molecule type" value="Genomic_DNA"/>
</dbReference>
<feature type="compositionally biased region" description="Acidic residues" evidence="2">
    <location>
        <begin position="69"/>
        <end position="88"/>
    </location>
</feature>
<organism evidence="3">
    <name type="scientific">Cladocopium goreaui</name>
    <dbReference type="NCBI Taxonomy" id="2562237"/>
    <lineage>
        <taxon>Eukaryota</taxon>
        <taxon>Sar</taxon>
        <taxon>Alveolata</taxon>
        <taxon>Dinophyceae</taxon>
        <taxon>Suessiales</taxon>
        <taxon>Symbiodiniaceae</taxon>
        <taxon>Cladocopium</taxon>
    </lineage>
</organism>
<sequence>MSGSKQETVSPTAYVADEDFDDEAYYETADFYGDDADDTQYDEVFESNDVLEFEDAYEHEDGMTAAEDYYPDYDLPENNDPEEEDAIEQEAPPPDPDGDQPMAIVDAADHWDVSEDGITWFVMQDDWTEETAGREMPYNWQPGETFEQLRARVDRQETLSLYQPHHGMVTYGPNRETFAREERPHNTSTPYHRATQPEEKDITEQTYHTYDNIDLLSDSNQSLPPGWHIISDGTIELGASRQQAATCFYTASNGHSTYIVETQTTREDPDLQQQLERVQRQLQHLEQQYQQEHHRSQRLEEHLNLFKRKYATELEKNKEIHLRAKEARDTMAADVLSRQTKFNQVVDRHVAAGIEKAANRPVHFAPHGTVWHADPQCEALTRPNTTKFSRRPCKVCAHTLAPRIPDGEVREVLARCFRDQSLSRASTD</sequence>
<proteinExistence type="predicted"/>
<evidence type="ECO:0000313" key="5">
    <source>
        <dbReference type="Proteomes" id="UP001152797"/>
    </source>
</evidence>
<accession>A0A9P1DSD1</accession>
<evidence type="ECO:0000313" key="4">
    <source>
        <dbReference type="EMBL" id="CAL1167313.1"/>
    </source>
</evidence>
<feature type="compositionally biased region" description="Polar residues" evidence="2">
    <location>
        <begin position="1"/>
        <end position="11"/>
    </location>
</feature>
<gene>
    <name evidence="3" type="ORF">C1SCF055_LOCUS38876</name>
</gene>
<reference evidence="3" key="1">
    <citation type="submission" date="2022-10" db="EMBL/GenBank/DDBJ databases">
        <authorList>
            <person name="Chen Y."/>
            <person name="Dougan E. K."/>
            <person name="Chan C."/>
            <person name="Rhodes N."/>
            <person name="Thang M."/>
        </authorList>
    </citation>
    <scope>NUCLEOTIDE SEQUENCE</scope>
</reference>
<dbReference type="AlphaFoldDB" id="A0A9P1DSD1"/>
<protein>
    <submittedName>
        <fullName evidence="3">Uncharacterized protein</fullName>
    </submittedName>
</protein>
<evidence type="ECO:0000256" key="2">
    <source>
        <dbReference type="SAM" id="MobiDB-lite"/>
    </source>
</evidence>
<dbReference type="EMBL" id="CAMXCT030006112">
    <property type="protein sequence ID" value="CAL4801250.1"/>
    <property type="molecule type" value="Genomic_DNA"/>
</dbReference>
<evidence type="ECO:0000256" key="1">
    <source>
        <dbReference type="SAM" id="Coils"/>
    </source>
</evidence>